<keyword evidence="3" id="KW-1185">Reference proteome</keyword>
<name>A0A5N5SY06_9CRUS</name>
<feature type="compositionally biased region" description="Polar residues" evidence="1">
    <location>
        <begin position="63"/>
        <end position="75"/>
    </location>
</feature>
<dbReference type="EMBL" id="SEYY01020147">
    <property type="protein sequence ID" value="KAB7497550.1"/>
    <property type="molecule type" value="Genomic_DNA"/>
</dbReference>
<feature type="compositionally biased region" description="Basic and acidic residues" evidence="1">
    <location>
        <begin position="124"/>
        <end position="145"/>
    </location>
</feature>
<evidence type="ECO:0000313" key="3">
    <source>
        <dbReference type="Proteomes" id="UP000326759"/>
    </source>
</evidence>
<evidence type="ECO:0000256" key="1">
    <source>
        <dbReference type="SAM" id="MobiDB-lite"/>
    </source>
</evidence>
<comment type="caution">
    <text evidence="2">The sequence shown here is derived from an EMBL/GenBank/DDBJ whole genome shotgun (WGS) entry which is preliminary data.</text>
</comment>
<dbReference type="Proteomes" id="UP000326759">
    <property type="component" value="Unassembled WGS sequence"/>
</dbReference>
<protein>
    <submittedName>
        <fullName evidence="2">Uncharacterized protein</fullName>
    </submittedName>
</protein>
<gene>
    <name evidence="2" type="ORF">Anas_10127</name>
</gene>
<feature type="compositionally biased region" description="Basic residues" evidence="1">
    <location>
        <begin position="83"/>
        <end position="103"/>
    </location>
</feature>
<accession>A0A5N5SY06</accession>
<sequence length="311" mass="34890">MDSSQITSCLTNVGKENVPPNINVSSEDHCMKLKDISIVVKDIMKTSPISDVDQNAPFHGFPNSCNQSITPSNTIRKSEKNKCKSKRKGSRSPLKKTSKKPKKMNFSGDCGISILSNPSDSGDEDSKYTKKNATSEKKLHTNETTRKSIPLSNIISSTADENYESVPITIANDFSTNSNNNIEHQIAEPLCEIPMDSDTFEAVSSDVFQDVNDIIRKHIKVEVNQIASRDTYEVIDLDSDGERDPLAVNEMDLFNARPRRATLKIKSFKEPPLNTVNHIVPARTLFLILIKFENEKFYGKKNEESTKEKKF</sequence>
<dbReference type="AlphaFoldDB" id="A0A5N5SY06"/>
<evidence type="ECO:0000313" key="2">
    <source>
        <dbReference type="EMBL" id="KAB7497550.1"/>
    </source>
</evidence>
<feature type="region of interest" description="Disordered" evidence="1">
    <location>
        <begin position="59"/>
        <end position="145"/>
    </location>
</feature>
<reference evidence="2 3" key="1">
    <citation type="journal article" date="2019" name="PLoS Biol.">
        <title>Sex chromosomes control vertical transmission of feminizing Wolbachia symbionts in an isopod.</title>
        <authorList>
            <person name="Becking T."/>
            <person name="Chebbi M.A."/>
            <person name="Giraud I."/>
            <person name="Moumen B."/>
            <person name="Laverre T."/>
            <person name="Caubet Y."/>
            <person name="Peccoud J."/>
            <person name="Gilbert C."/>
            <person name="Cordaux R."/>
        </authorList>
    </citation>
    <scope>NUCLEOTIDE SEQUENCE [LARGE SCALE GENOMIC DNA]</scope>
    <source>
        <strain evidence="2">ANa2</strain>
        <tissue evidence="2">Whole body excluding digestive tract and cuticle</tissue>
    </source>
</reference>
<organism evidence="2 3">
    <name type="scientific">Armadillidium nasatum</name>
    <dbReference type="NCBI Taxonomy" id="96803"/>
    <lineage>
        <taxon>Eukaryota</taxon>
        <taxon>Metazoa</taxon>
        <taxon>Ecdysozoa</taxon>
        <taxon>Arthropoda</taxon>
        <taxon>Crustacea</taxon>
        <taxon>Multicrustacea</taxon>
        <taxon>Malacostraca</taxon>
        <taxon>Eumalacostraca</taxon>
        <taxon>Peracarida</taxon>
        <taxon>Isopoda</taxon>
        <taxon>Oniscidea</taxon>
        <taxon>Crinocheta</taxon>
        <taxon>Armadillidiidae</taxon>
        <taxon>Armadillidium</taxon>
    </lineage>
</organism>
<proteinExistence type="predicted"/>